<dbReference type="PROSITE" id="PS52016">
    <property type="entry name" value="TONB_DEPENDENT_REC_3"/>
    <property type="match status" value="1"/>
</dbReference>
<evidence type="ECO:0000256" key="4">
    <source>
        <dbReference type="ARBA" id="ARBA00022496"/>
    </source>
</evidence>
<dbReference type="InterPro" id="IPR036942">
    <property type="entry name" value="Beta-barrel_TonB_sf"/>
</dbReference>
<dbReference type="Gene3D" id="2.40.170.20">
    <property type="entry name" value="TonB-dependent receptor, beta-barrel domain"/>
    <property type="match status" value="1"/>
</dbReference>
<keyword evidence="7" id="KW-0406">Ion transport</keyword>
<dbReference type="InterPro" id="IPR012910">
    <property type="entry name" value="Plug_dom"/>
</dbReference>
<evidence type="ECO:0000259" key="14">
    <source>
        <dbReference type="Pfam" id="PF00593"/>
    </source>
</evidence>
<evidence type="ECO:0000256" key="13">
    <source>
        <dbReference type="SAM" id="SignalP"/>
    </source>
</evidence>
<dbReference type="PANTHER" id="PTHR32552:SF81">
    <property type="entry name" value="TONB-DEPENDENT OUTER MEMBRANE RECEPTOR"/>
    <property type="match status" value="1"/>
</dbReference>
<keyword evidence="10 11" id="KW-0998">Cell outer membrane</keyword>
<feature type="domain" description="TonB-dependent receptor-like beta-barrel" evidence="14">
    <location>
        <begin position="290"/>
        <end position="738"/>
    </location>
</feature>
<feature type="domain" description="TonB-dependent receptor plug" evidence="15">
    <location>
        <begin position="62"/>
        <end position="168"/>
    </location>
</feature>
<evidence type="ECO:0000256" key="6">
    <source>
        <dbReference type="ARBA" id="ARBA00023004"/>
    </source>
</evidence>
<evidence type="ECO:0000256" key="7">
    <source>
        <dbReference type="ARBA" id="ARBA00023065"/>
    </source>
</evidence>
<evidence type="ECO:0000256" key="1">
    <source>
        <dbReference type="ARBA" id="ARBA00004571"/>
    </source>
</evidence>
<keyword evidence="3 11" id="KW-1134">Transmembrane beta strand</keyword>
<dbReference type="SUPFAM" id="SSF56935">
    <property type="entry name" value="Porins"/>
    <property type="match status" value="1"/>
</dbReference>
<evidence type="ECO:0000256" key="5">
    <source>
        <dbReference type="ARBA" id="ARBA00022692"/>
    </source>
</evidence>
<organism evidence="16 17">
    <name type="scientific">Zhongshania arctica</name>
    <dbReference type="NCBI Taxonomy" id="3238302"/>
    <lineage>
        <taxon>Bacteria</taxon>
        <taxon>Pseudomonadati</taxon>
        <taxon>Pseudomonadota</taxon>
        <taxon>Gammaproteobacteria</taxon>
        <taxon>Cellvibrionales</taxon>
        <taxon>Spongiibacteraceae</taxon>
        <taxon>Zhongshania</taxon>
    </lineage>
</organism>
<evidence type="ECO:0000259" key="15">
    <source>
        <dbReference type="Pfam" id="PF07715"/>
    </source>
</evidence>
<evidence type="ECO:0000256" key="9">
    <source>
        <dbReference type="ARBA" id="ARBA00023136"/>
    </source>
</evidence>
<reference evidence="16 17" key="1">
    <citation type="journal article" date="2011" name="Int. J. Syst. Evol. Microbiol.">
        <title>Zhongshania antarctica gen. nov., sp. nov. and Zhongshania guokunii sp. nov., gammaproteobacteria respectively isolated from coastal attached (fast) ice and surface seawater of the Antarctic.</title>
        <authorList>
            <person name="Li H.J."/>
            <person name="Zhang X.Y."/>
            <person name="Chen C.X."/>
            <person name="Zhang Y.J."/>
            <person name="Gao Z.M."/>
            <person name="Yu Y."/>
            <person name="Chen X.L."/>
            <person name="Chen B."/>
            <person name="Zhang Y.Z."/>
        </authorList>
    </citation>
    <scope>NUCLEOTIDE SEQUENCE [LARGE SCALE GENOMIC DNA]</scope>
    <source>
        <strain evidence="16 17">R06B22</strain>
    </source>
</reference>
<dbReference type="InterPro" id="IPR000531">
    <property type="entry name" value="Beta-barrel_TonB"/>
</dbReference>
<comment type="subcellular location">
    <subcellularLocation>
        <location evidence="1 11">Cell outer membrane</location>
        <topology evidence="1 11">Multi-pass membrane protein</topology>
    </subcellularLocation>
</comment>
<feature type="signal peptide" evidence="13">
    <location>
        <begin position="1"/>
        <end position="37"/>
    </location>
</feature>
<evidence type="ECO:0000313" key="17">
    <source>
        <dbReference type="Proteomes" id="UP001557484"/>
    </source>
</evidence>
<dbReference type="Proteomes" id="UP001557484">
    <property type="component" value="Unassembled WGS sequence"/>
</dbReference>
<proteinExistence type="inferred from homology"/>
<keyword evidence="13" id="KW-0732">Signal</keyword>
<accession>A0ABV3TZP7</accession>
<evidence type="ECO:0000256" key="8">
    <source>
        <dbReference type="ARBA" id="ARBA00023077"/>
    </source>
</evidence>
<keyword evidence="17" id="KW-1185">Reference proteome</keyword>
<keyword evidence="9 11" id="KW-0472">Membrane</keyword>
<evidence type="ECO:0000256" key="12">
    <source>
        <dbReference type="RuleBase" id="RU003357"/>
    </source>
</evidence>
<evidence type="ECO:0000256" key="3">
    <source>
        <dbReference type="ARBA" id="ARBA00022452"/>
    </source>
</evidence>
<keyword evidence="6" id="KW-0408">Iron</keyword>
<sequence>MSSAKTSVKRKCKKVFAVGEVPSLFMLLVLCGPVANAQERQEKASRQLEEVTVTARRRSESLQDVPTMVTAMSNEDLQKYGISSVEDLEITTPGLLYADAVGYAMPYIRGVGSNSFSPAVDPTVGTFLDGFYSPSTVGALQYIGDVESIQVLKGPQGTLFGRNTTAGAIVINTKKPAEALEGSIQFGMGTRNKESLSAYLSGPLFSDYVGFSVSAYTDSVDTHYTSTFPNRQFEFAPEEREGIRVKLRFDPTDWLSLDLSYTESDSQGSKGIVVQLEKTGLVNATSLAARSPDRPRHTAQNVDGFTSMESESLTGKLTFISDSIEAWALAGYTDVVGGTLGDLDGSENDLLKYSYNKENDEYFSDIDSLEMQISSTNDWNLFGLSYNWLLGAYTGDASAGWDPLVFEIGADVAASILPPLPLSGGVKESVAGIVDTDADAFFANFSIELTEWMALDLGVRRSEETRKIAKNKAQLTTSVDLGLVDLGFITEQVPVVVRDISGPELVFEDTSYLVGVNFFPSDIGMFYAKFVQGFKSGTWNVTALLTAPDAVDPEEVDSYEVGFKGEFFDRSLRLNTAAFRYDYRGLQNYQVEIASSGTVLVKSIDEAEINGAEFDLTYMPPIDGLQIILNGSYINTEITEWPDAPCYDEVTYLSSGGCDFSGNELGGAPKYSASLDINYQFSLFNDEFQIGANYYENGGFFFDVQNLVEQEKYGIFGVRASWIRDEWGTTVSISGKNITSEDYRDFGIVFEAGEVVRYAPAAEWNASLKWEF</sequence>
<dbReference type="InterPro" id="IPR039426">
    <property type="entry name" value="TonB-dep_rcpt-like"/>
</dbReference>
<dbReference type="EMBL" id="JBFRYB010000002">
    <property type="protein sequence ID" value="MEX1667086.1"/>
    <property type="molecule type" value="Genomic_DNA"/>
</dbReference>
<dbReference type="Pfam" id="PF07715">
    <property type="entry name" value="Plug"/>
    <property type="match status" value="1"/>
</dbReference>
<comment type="caution">
    <text evidence="16">The sequence shown here is derived from an EMBL/GenBank/DDBJ whole genome shotgun (WGS) entry which is preliminary data.</text>
</comment>
<evidence type="ECO:0000313" key="16">
    <source>
        <dbReference type="EMBL" id="MEX1667086.1"/>
    </source>
</evidence>
<keyword evidence="4" id="KW-0410">Iron transport</keyword>
<dbReference type="PANTHER" id="PTHR32552">
    <property type="entry name" value="FERRICHROME IRON RECEPTOR-RELATED"/>
    <property type="match status" value="1"/>
</dbReference>
<name>A0ABV3TZP7_9GAMM</name>
<evidence type="ECO:0000256" key="10">
    <source>
        <dbReference type="ARBA" id="ARBA00023237"/>
    </source>
</evidence>
<protein>
    <submittedName>
        <fullName evidence="16">TonB-dependent receptor</fullName>
    </submittedName>
</protein>
<keyword evidence="8 12" id="KW-0798">TonB box</keyword>
<gene>
    <name evidence="16" type="ORF">AB4875_16440</name>
</gene>
<keyword evidence="2 11" id="KW-0813">Transport</keyword>
<keyword evidence="5 11" id="KW-0812">Transmembrane</keyword>
<evidence type="ECO:0000256" key="2">
    <source>
        <dbReference type="ARBA" id="ARBA00022448"/>
    </source>
</evidence>
<feature type="chain" id="PRO_5045178867" evidence="13">
    <location>
        <begin position="38"/>
        <end position="772"/>
    </location>
</feature>
<dbReference type="RefSeq" id="WP_368377200.1">
    <property type="nucleotide sequence ID" value="NZ_JBFRYB010000002.1"/>
</dbReference>
<evidence type="ECO:0000256" key="11">
    <source>
        <dbReference type="PROSITE-ProRule" id="PRU01360"/>
    </source>
</evidence>
<dbReference type="Pfam" id="PF00593">
    <property type="entry name" value="TonB_dep_Rec_b-barrel"/>
    <property type="match status" value="1"/>
</dbReference>
<comment type="similarity">
    <text evidence="11 12">Belongs to the TonB-dependent receptor family.</text>
</comment>
<keyword evidence="16" id="KW-0675">Receptor</keyword>